<dbReference type="InterPro" id="IPR033116">
    <property type="entry name" value="TRYPSIN_SER"/>
</dbReference>
<evidence type="ECO:0000256" key="3">
    <source>
        <dbReference type="ARBA" id="ARBA00023157"/>
    </source>
</evidence>
<dbReference type="PaxDb" id="35128-Thaps9289"/>
<dbReference type="InterPro" id="IPR018114">
    <property type="entry name" value="TRYPSIN_HIS"/>
</dbReference>
<dbReference type="AlphaFoldDB" id="B8CAW6"/>
<evidence type="ECO:0000313" key="8">
    <source>
        <dbReference type="EMBL" id="EED89026.1"/>
    </source>
</evidence>
<dbReference type="InterPro" id="IPR001254">
    <property type="entry name" value="Trypsin_dom"/>
</dbReference>
<dbReference type="PRINTS" id="PR00722">
    <property type="entry name" value="CHYMOTRYPSIN"/>
</dbReference>
<evidence type="ECO:0000256" key="1">
    <source>
        <dbReference type="ARBA" id="ARBA00007664"/>
    </source>
</evidence>
<evidence type="ECO:0000259" key="7">
    <source>
        <dbReference type="PROSITE" id="PS50240"/>
    </source>
</evidence>
<feature type="signal peptide" evidence="6">
    <location>
        <begin position="1"/>
        <end position="20"/>
    </location>
</feature>
<keyword evidence="2" id="KW-0843">Virulence</keyword>
<dbReference type="InterPro" id="IPR050430">
    <property type="entry name" value="Peptidase_S1"/>
</dbReference>
<reference evidence="8 9" key="1">
    <citation type="journal article" date="2004" name="Science">
        <title>The genome of the diatom Thalassiosira pseudonana: ecology, evolution, and metabolism.</title>
        <authorList>
            <person name="Armbrust E.V."/>
            <person name="Berges J.A."/>
            <person name="Bowler C."/>
            <person name="Green B.R."/>
            <person name="Martinez D."/>
            <person name="Putnam N.H."/>
            <person name="Zhou S."/>
            <person name="Allen A.E."/>
            <person name="Apt K.E."/>
            <person name="Bechner M."/>
            <person name="Brzezinski M.A."/>
            <person name="Chaal B.K."/>
            <person name="Chiovitti A."/>
            <person name="Davis A.K."/>
            <person name="Demarest M.S."/>
            <person name="Detter J.C."/>
            <person name="Glavina T."/>
            <person name="Goodstein D."/>
            <person name="Hadi M.Z."/>
            <person name="Hellsten U."/>
            <person name="Hildebrand M."/>
            <person name="Jenkins B.D."/>
            <person name="Jurka J."/>
            <person name="Kapitonov V.V."/>
            <person name="Kroger N."/>
            <person name="Lau W.W."/>
            <person name="Lane T.W."/>
            <person name="Larimer F.W."/>
            <person name="Lippmeier J.C."/>
            <person name="Lucas S."/>
            <person name="Medina M."/>
            <person name="Montsant A."/>
            <person name="Obornik M."/>
            <person name="Parker M.S."/>
            <person name="Palenik B."/>
            <person name="Pazour G.J."/>
            <person name="Richardson P.M."/>
            <person name="Rynearson T.A."/>
            <person name="Saito M.A."/>
            <person name="Schwartz D.C."/>
            <person name="Thamatrakoln K."/>
            <person name="Valentin K."/>
            <person name="Vardi A."/>
            <person name="Wilkerson F.P."/>
            <person name="Rokhsar D.S."/>
        </authorList>
    </citation>
    <scope>NUCLEOTIDE SEQUENCE [LARGE SCALE GENOMIC DNA]</scope>
    <source>
        <strain evidence="8 9">CCMP1335</strain>
    </source>
</reference>
<dbReference type="GO" id="GO:0006508">
    <property type="term" value="P:proteolysis"/>
    <property type="evidence" value="ECO:0007669"/>
    <property type="project" value="UniProtKB-KW"/>
</dbReference>
<dbReference type="GO" id="GO:0004252">
    <property type="term" value="F:serine-type endopeptidase activity"/>
    <property type="evidence" value="ECO:0007669"/>
    <property type="project" value="InterPro"/>
</dbReference>
<dbReference type="STRING" id="35128.B8CAW6"/>
<dbReference type="RefSeq" id="XP_002293290.1">
    <property type="nucleotide sequence ID" value="XM_002293254.1"/>
</dbReference>
<dbReference type="EMBL" id="CM000648">
    <property type="protein sequence ID" value="EED89026.1"/>
    <property type="molecule type" value="Genomic_DNA"/>
</dbReference>
<accession>B8CAW6</accession>
<evidence type="ECO:0000256" key="6">
    <source>
        <dbReference type="SAM" id="SignalP"/>
    </source>
</evidence>
<dbReference type="PROSITE" id="PS50240">
    <property type="entry name" value="TRYPSIN_DOM"/>
    <property type="match status" value="1"/>
</dbReference>
<comment type="similarity">
    <text evidence="1">Belongs to the peptidase S1 family.</text>
</comment>
<dbReference type="eggNOG" id="KOG3627">
    <property type="taxonomic scope" value="Eukaryota"/>
</dbReference>
<dbReference type="SUPFAM" id="SSF50494">
    <property type="entry name" value="Trypsin-like serine proteases"/>
    <property type="match status" value="1"/>
</dbReference>
<dbReference type="GeneID" id="7450544"/>
<keyword evidence="4" id="KW-0645">Protease</keyword>
<dbReference type="InterPro" id="IPR009003">
    <property type="entry name" value="Peptidase_S1_PA"/>
</dbReference>
<dbReference type="PANTHER" id="PTHR24276">
    <property type="entry name" value="POLYSERASE-RELATED"/>
    <property type="match status" value="1"/>
</dbReference>
<keyword evidence="3" id="KW-1015">Disulfide bond</keyword>
<evidence type="ECO:0000256" key="4">
    <source>
        <dbReference type="RuleBase" id="RU363034"/>
    </source>
</evidence>
<dbReference type="Gene3D" id="2.40.10.10">
    <property type="entry name" value="Trypsin-like serine proteases"/>
    <property type="match status" value="1"/>
</dbReference>
<gene>
    <name evidence="8" type="ORF">THAPSDRAFT_9289</name>
</gene>
<dbReference type="SMART" id="SM00020">
    <property type="entry name" value="Tryp_SPc"/>
    <property type="match status" value="1"/>
</dbReference>
<protein>
    <recommendedName>
        <fullName evidence="7">Peptidase S1 domain-containing protein</fullName>
    </recommendedName>
</protein>
<evidence type="ECO:0000256" key="2">
    <source>
        <dbReference type="ARBA" id="ARBA00023026"/>
    </source>
</evidence>
<dbReference type="PANTHER" id="PTHR24276:SF91">
    <property type="entry name" value="AT26814P-RELATED"/>
    <property type="match status" value="1"/>
</dbReference>
<dbReference type="PROSITE" id="PS00135">
    <property type="entry name" value="TRYPSIN_SER"/>
    <property type="match status" value="1"/>
</dbReference>
<dbReference type="KEGG" id="tps:THAPSDRAFT_9289"/>
<dbReference type="InParanoid" id="B8CAW6"/>
<sequence>MLTKRITAAILISTLLSSNADDVHYRRSHHRKRNGDGGRGVIGHQPSPASTQVKGGHKALQMDSTVTAVKENKDDVSVDAIDIEEVQQVDHQSQSLNDDNIQTIIGGKEITPGSRPYLLSIGDDPYGQYCGASLITPHFALTAAHCVLSFGGVNKMYLKDTSQCVGDVYTHPEYNSYTIENDVALLYLPNGMYDIDPVQLNEDPNVPVDGSPLDLAGWGAYNITDYYSYYSNVPLSTTLNYVTNADCMSPPFIWQEGDITDSMMCAIDEDSSACYGDSGGPLVLANVNGDGPAQPVVQVGIVSWGIYGCLNATAPNVYTRISDVADWIKETVCGRSVANVGTDTRVDVATKYSMANMPPNTPWPTPVWPTYQPSMAPQVSLVSSPSTLDPQMTSGNAHCIIHVFTSILFGPSQDQGEKGANEEVASATEVAKFLS</sequence>
<keyword evidence="4" id="KW-0378">Hydrolase</keyword>
<reference evidence="8 9" key="2">
    <citation type="journal article" date="2008" name="Nature">
        <title>The Phaeodactylum genome reveals the evolutionary history of diatom genomes.</title>
        <authorList>
            <person name="Bowler C."/>
            <person name="Allen A.E."/>
            <person name="Badger J.H."/>
            <person name="Grimwood J."/>
            <person name="Jabbari K."/>
            <person name="Kuo A."/>
            <person name="Maheswari U."/>
            <person name="Martens C."/>
            <person name="Maumus F."/>
            <person name="Otillar R.P."/>
            <person name="Rayko E."/>
            <person name="Salamov A."/>
            <person name="Vandepoele K."/>
            <person name="Beszteri B."/>
            <person name="Gruber A."/>
            <person name="Heijde M."/>
            <person name="Katinka M."/>
            <person name="Mock T."/>
            <person name="Valentin K."/>
            <person name="Verret F."/>
            <person name="Berges J.A."/>
            <person name="Brownlee C."/>
            <person name="Cadoret J.P."/>
            <person name="Chiovitti A."/>
            <person name="Choi C.J."/>
            <person name="Coesel S."/>
            <person name="De Martino A."/>
            <person name="Detter J.C."/>
            <person name="Durkin C."/>
            <person name="Falciatore A."/>
            <person name="Fournet J."/>
            <person name="Haruta M."/>
            <person name="Huysman M.J."/>
            <person name="Jenkins B.D."/>
            <person name="Jiroutova K."/>
            <person name="Jorgensen R.E."/>
            <person name="Joubert Y."/>
            <person name="Kaplan A."/>
            <person name="Kroger N."/>
            <person name="Kroth P.G."/>
            <person name="La Roche J."/>
            <person name="Lindquist E."/>
            <person name="Lommer M."/>
            <person name="Martin-Jezequel V."/>
            <person name="Lopez P.J."/>
            <person name="Lucas S."/>
            <person name="Mangogna M."/>
            <person name="McGinnis K."/>
            <person name="Medlin L.K."/>
            <person name="Montsant A."/>
            <person name="Oudot-Le Secq M.P."/>
            <person name="Napoli C."/>
            <person name="Obornik M."/>
            <person name="Parker M.S."/>
            <person name="Petit J.L."/>
            <person name="Porcel B.M."/>
            <person name="Poulsen N."/>
            <person name="Robison M."/>
            <person name="Rychlewski L."/>
            <person name="Rynearson T.A."/>
            <person name="Schmutz J."/>
            <person name="Shapiro H."/>
            <person name="Siaut M."/>
            <person name="Stanley M."/>
            <person name="Sussman M.R."/>
            <person name="Taylor A.R."/>
            <person name="Vardi A."/>
            <person name="von Dassow P."/>
            <person name="Vyverman W."/>
            <person name="Willis A."/>
            <person name="Wyrwicz L.S."/>
            <person name="Rokhsar D.S."/>
            <person name="Weissenbach J."/>
            <person name="Armbrust E.V."/>
            <person name="Green B.R."/>
            <person name="Van de Peer Y."/>
            <person name="Grigoriev I.V."/>
        </authorList>
    </citation>
    <scope>NUCLEOTIDE SEQUENCE [LARGE SCALE GENOMIC DNA]</scope>
    <source>
        <strain evidence="8 9">CCMP1335</strain>
    </source>
</reference>
<keyword evidence="9" id="KW-1185">Reference proteome</keyword>
<dbReference type="OMA" id="SWITALM"/>
<feature type="chain" id="PRO_5002869691" description="Peptidase S1 domain-containing protein" evidence="6">
    <location>
        <begin position="21"/>
        <end position="435"/>
    </location>
</feature>
<keyword evidence="6" id="KW-0732">Signal</keyword>
<dbReference type="PROSITE" id="PS00134">
    <property type="entry name" value="TRYPSIN_HIS"/>
    <property type="match status" value="1"/>
</dbReference>
<keyword evidence="4" id="KW-0720">Serine protease</keyword>
<evidence type="ECO:0000313" key="9">
    <source>
        <dbReference type="Proteomes" id="UP000001449"/>
    </source>
</evidence>
<organism evidence="8 9">
    <name type="scientific">Thalassiosira pseudonana</name>
    <name type="common">Marine diatom</name>
    <name type="synonym">Cyclotella nana</name>
    <dbReference type="NCBI Taxonomy" id="35128"/>
    <lineage>
        <taxon>Eukaryota</taxon>
        <taxon>Sar</taxon>
        <taxon>Stramenopiles</taxon>
        <taxon>Ochrophyta</taxon>
        <taxon>Bacillariophyta</taxon>
        <taxon>Coscinodiscophyceae</taxon>
        <taxon>Thalassiosirophycidae</taxon>
        <taxon>Thalassiosirales</taxon>
        <taxon>Thalassiosiraceae</taxon>
        <taxon>Thalassiosira</taxon>
    </lineage>
</organism>
<feature type="domain" description="Peptidase S1" evidence="7">
    <location>
        <begin position="104"/>
        <end position="333"/>
    </location>
</feature>
<proteinExistence type="inferred from homology"/>
<feature type="region of interest" description="Disordered" evidence="5">
    <location>
        <begin position="27"/>
        <end position="58"/>
    </location>
</feature>
<dbReference type="InterPro" id="IPR001314">
    <property type="entry name" value="Peptidase_S1A"/>
</dbReference>
<dbReference type="HOGENOM" id="CLU_630914_0_0_1"/>
<dbReference type="Proteomes" id="UP000001449">
    <property type="component" value="Chromosome 13"/>
</dbReference>
<dbReference type="InterPro" id="IPR043504">
    <property type="entry name" value="Peptidase_S1_PA_chymotrypsin"/>
</dbReference>
<dbReference type="Pfam" id="PF00089">
    <property type="entry name" value="Trypsin"/>
    <property type="match status" value="1"/>
</dbReference>
<name>B8CAW6_THAPS</name>
<dbReference type="CDD" id="cd00190">
    <property type="entry name" value="Tryp_SPc"/>
    <property type="match status" value="1"/>
</dbReference>
<evidence type="ECO:0000256" key="5">
    <source>
        <dbReference type="SAM" id="MobiDB-lite"/>
    </source>
</evidence>